<gene>
    <name evidence="1" type="ORF">EHO51_13465</name>
</gene>
<sequence>MTDPEKTEAEILQQWIEAVGGGISLGESQLKSVEVSKRGDKLTIVLKKKKQRKGSDQTQP</sequence>
<evidence type="ECO:0000313" key="2">
    <source>
        <dbReference type="Proteomes" id="UP000273982"/>
    </source>
</evidence>
<evidence type="ECO:0000313" key="1">
    <source>
        <dbReference type="EMBL" id="AZG77658.1"/>
    </source>
</evidence>
<accession>A0A3G8MA39</accession>
<dbReference type="AlphaFoldDB" id="A0A3G8MA39"/>
<organism evidence="1 2">
    <name type="scientific">Methylocystis rosea</name>
    <dbReference type="NCBI Taxonomy" id="173366"/>
    <lineage>
        <taxon>Bacteria</taxon>
        <taxon>Pseudomonadati</taxon>
        <taxon>Pseudomonadota</taxon>
        <taxon>Alphaproteobacteria</taxon>
        <taxon>Hyphomicrobiales</taxon>
        <taxon>Methylocystaceae</taxon>
        <taxon>Methylocystis</taxon>
    </lineage>
</organism>
<dbReference type="EMBL" id="CP034086">
    <property type="protein sequence ID" value="AZG77658.1"/>
    <property type="molecule type" value="Genomic_DNA"/>
</dbReference>
<protein>
    <submittedName>
        <fullName evidence="1">Uncharacterized protein</fullName>
    </submittedName>
</protein>
<dbReference type="Proteomes" id="UP000273982">
    <property type="component" value="Chromosome"/>
</dbReference>
<reference evidence="1 2" key="1">
    <citation type="submission" date="2018-11" db="EMBL/GenBank/DDBJ databases">
        <title>Genome squencing of methanotrophic bacteria isolated from alkaline groundwater in Korea.</title>
        <authorList>
            <person name="Nguyen L.N."/>
        </authorList>
    </citation>
    <scope>NUCLEOTIDE SEQUENCE [LARGE SCALE GENOMIC DNA]</scope>
    <source>
        <strain evidence="1 2">GW6</strain>
    </source>
</reference>
<proteinExistence type="predicted"/>
<dbReference type="RefSeq" id="WP_124739313.1">
    <property type="nucleotide sequence ID" value="NZ_CP034086.1"/>
</dbReference>
<dbReference type="KEGG" id="mros:EHO51_13465"/>
<name>A0A3G8MA39_9HYPH</name>